<dbReference type="Pfam" id="PF17957">
    <property type="entry name" value="Big_7"/>
    <property type="match status" value="1"/>
</dbReference>
<evidence type="ECO:0000256" key="1">
    <source>
        <dbReference type="SAM" id="SignalP"/>
    </source>
</evidence>
<feature type="domain" description="DUF5648" evidence="2">
    <location>
        <begin position="344"/>
        <end position="469"/>
    </location>
</feature>
<sequence length="472" mass="53130">MKKKFGLILSLVMVFTVLFSTGNLKVAKATDSYSYQDDGLAGKNNLNGTSSNSAKIGNTLYLPEVGWNRYDDFNSNIQYIGDGWHHLSYTSPGNVYDLSQSISYKKADEVRFSITGQKIRIIEHNQQNYSTFNVYSQKVYADGQYIGSINNLCTNISNEYEVLDFEYTFTTNAKHNISIVHDVDTLTDSNVTQGDLFTLDAIDTDGQLGKYDYQPPRMNIDSPQINTTYTGSFELRGWALNQSGIKAVQTFIDGSYSRDTTIGLSRPDVYNAYPEYKNNNSGFSTIYKVSDFTLGNHTLKVKAFGNDGTSQEQLLYLYVYANYIIVVPQGSQPTVQAVPLYRYSSSVEHMYTTNFNELGNGSGGYTLEGIEGYVFPTQQPGTVPLYRYYNGTDHLYTIDYNELGTGKYGYTIECNGNPMCYVYPPTTQQTGTTPMYRYFNGTDHFYTTTFSELGYGNSSFTYEGAKFNVLHK</sequence>
<keyword evidence="1" id="KW-0732">Signal</keyword>
<reference evidence="3 4" key="1">
    <citation type="journal article" date="2021" name="Int. J. Syst. Evol. Microbiol.">
        <title>Clostridium zeae sp. nov., isolated from corn silage.</title>
        <authorList>
            <person name="Kobayashi H."/>
            <person name="Tanizawa Y."/>
            <person name="Yagura M."/>
            <person name="Sakamoto M."/>
            <person name="Ohkuma M."/>
            <person name="Tohno M."/>
        </authorList>
    </citation>
    <scope>NUCLEOTIDE SEQUENCE [LARGE SCALE GENOMIC DNA]</scope>
    <source>
        <strain evidence="3 4">CSC2</strain>
    </source>
</reference>
<dbReference type="InterPro" id="IPR013783">
    <property type="entry name" value="Ig-like_fold"/>
</dbReference>
<dbReference type="RefSeq" id="WP_206870043.1">
    <property type="nucleotide sequence ID" value="NZ_BMBA01000002.1"/>
</dbReference>
<protein>
    <recommendedName>
        <fullName evidence="2">DUF5648 domain-containing protein</fullName>
    </recommendedName>
</protein>
<dbReference type="Pfam" id="PF18885">
    <property type="entry name" value="DUF5648"/>
    <property type="match status" value="1"/>
</dbReference>
<organism evidence="3 4">
    <name type="scientific">Clostridium zeae</name>
    <dbReference type="NCBI Taxonomy" id="2759022"/>
    <lineage>
        <taxon>Bacteria</taxon>
        <taxon>Bacillati</taxon>
        <taxon>Bacillota</taxon>
        <taxon>Clostridia</taxon>
        <taxon>Eubacteriales</taxon>
        <taxon>Clostridiaceae</taxon>
        <taxon>Clostridium</taxon>
    </lineage>
</organism>
<keyword evidence="4" id="KW-1185">Reference proteome</keyword>
<feature type="chain" id="PRO_5046107612" description="DUF5648 domain-containing protein" evidence="1">
    <location>
        <begin position="20"/>
        <end position="472"/>
    </location>
</feature>
<dbReference type="Proteomes" id="UP000663802">
    <property type="component" value="Unassembled WGS sequence"/>
</dbReference>
<gene>
    <name evidence="3" type="ORF">CSC2_22750</name>
</gene>
<proteinExistence type="predicted"/>
<feature type="signal peptide" evidence="1">
    <location>
        <begin position="1"/>
        <end position="19"/>
    </location>
</feature>
<accession>A0ABQ1EAI2</accession>
<comment type="caution">
    <text evidence="3">The sequence shown here is derived from an EMBL/GenBank/DDBJ whole genome shotgun (WGS) entry which is preliminary data.</text>
</comment>
<name>A0ABQ1EAI2_9CLOT</name>
<dbReference type="InterPro" id="IPR043708">
    <property type="entry name" value="DUF5648"/>
</dbReference>
<dbReference type="Gene3D" id="2.60.40.10">
    <property type="entry name" value="Immunoglobulins"/>
    <property type="match status" value="1"/>
</dbReference>
<dbReference type="EMBL" id="BMBA01000002">
    <property type="protein sequence ID" value="GFZ31749.1"/>
    <property type="molecule type" value="Genomic_DNA"/>
</dbReference>
<evidence type="ECO:0000259" key="2">
    <source>
        <dbReference type="Pfam" id="PF18885"/>
    </source>
</evidence>
<evidence type="ECO:0000313" key="4">
    <source>
        <dbReference type="Proteomes" id="UP000663802"/>
    </source>
</evidence>
<evidence type="ECO:0000313" key="3">
    <source>
        <dbReference type="EMBL" id="GFZ31749.1"/>
    </source>
</evidence>